<protein>
    <submittedName>
        <fullName evidence="2">Uncharacterized protein</fullName>
    </submittedName>
</protein>
<gene>
    <name evidence="2" type="ORF">OCTVUL_1B017907</name>
</gene>
<name>A0AA36B8Q5_OCTVU</name>
<organism evidence="2 3">
    <name type="scientific">Octopus vulgaris</name>
    <name type="common">Common octopus</name>
    <dbReference type="NCBI Taxonomy" id="6645"/>
    <lineage>
        <taxon>Eukaryota</taxon>
        <taxon>Metazoa</taxon>
        <taxon>Spiralia</taxon>
        <taxon>Lophotrochozoa</taxon>
        <taxon>Mollusca</taxon>
        <taxon>Cephalopoda</taxon>
        <taxon>Coleoidea</taxon>
        <taxon>Octopodiformes</taxon>
        <taxon>Octopoda</taxon>
        <taxon>Incirrata</taxon>
        <taxon>Octopodidae</taxon>
        <taxon>Octopus</taxon>
    </lineage>
</organism>
<sequence length="203" mass="23759">MSGQVNLKVSVLAVIIYSMNFLLTPTSSAAIKKENLIDTPENFKMDYSIFCNYTEFSAAFLDAMVYSETTKKAYIFKGHEVFIYLYQNMKFHFLMRKIFGRGFPNIPEAAFTYKGNIYILKDKFLYLWSEERNTLVTDHVFPISALWKNIPSEIDAVFESRNSNYIYFWKWNMRHMVYYQVDNSQGGVIKSGSFKSFFGFCSV</sequence>
<keyword evidence="3" id="KW-1185">Reference proteome</keyword>
<dbReference type="SUPFAM" id="SSF50923">
    <property type="entry name" value="Hemopexin-like domain"/>
    <property type="match status" value="1"/>
</dbReference>
<feature type="signal peptide" evidence="1">
    <location>
        <begin position="1"/>
        <end position="29"/>
    </location>
</feature>
<dbReference type="SMART" id="SM00120">
    <property type="entry name" value="HX"/>
    <property type="match status" value="2"/>
</dbReference>
<dbReference type="AlphaFoldDB" id="A0AA36B8Q5"/>
<accession>A0AA36B8Q5</accession>
<keyword evidence="1" id="KW-0732">Signal</keyword>
<dbReference type="InterPro" id="IPR018486">
    <property type="entry name" value="Hemopexin_CS"/>
</dbReference>
<dbReference type="PROSITE" id="PS00024">
    <property type="entry name" value="HEMOPEXIN"/>
    <property type="match status" value="1"/>
</dbReference>
<dbReference type="Gene3D" id="2.110.10.10">
    <property type="entry name" value="Hemopexin-like domain"/>
    <property type="match status" value="1"/>
</dbReference>
<evidence type="ECO:0000313" key="2">
    <source>
        <dbReference type="EMBL" id="CAI9729903.1"/>
    </source>
</evidence>
<dbReference type="InterPro" id="IPR036375">
    <property type="entry name" value="Hemopexin-like_dom_sf"/>
</dbReference>
<evidence type="ECO:0000256" key="1">
    <source>
        <dbReference type="SAM" id="SignalP"/>
    </source>
</evidence>
<evidence type="ECO:0000313" key="3">
    <source>
        <dbReference type="Proteomes" id="UP001162480"/>
    </source>
</evidence>
<dbReference type="Proteomes" id="UP001162480">
    <property type="component" value="Chromosome 11"/>
</dbReference>
<feature type="chain" id="PRO_5041293453" evidence="1">
    <location>
        <begin position="30"/>
        <end position="203"/>
    </location>
</feature>
<reference evidence="2" key="1">
    <citation type="submission" date="2023-08" db="EMBL/GenBank/DDBJ databases">
        <authorList>
            <person name="Alioto T."/>
            <person name="Alioto T."/>
            <person name="Gomez Garrido J."/>
        </authorList>
    </citation>
    <scope>NUCLEOTIDE SEQUENCE</scope>
</reference>
<dbReference type="InterPro" id="IPR018487">
    <property type="entry name" value="Hemopexin-like_repeat"/>
</dbReference>
<dbReference type="EMBL" id="OX597824">
    <property type="protein sequence ID" value="CAI9729903.1"/>
    <property type="molecule type" value="Genomic_DNA"/>
</dbReference>
<proteinExistence type="predicted"/>